<dbReference type="STRING" id="990712.SAMN05216257_103241"/>
<protein>
    <submittedName>
        <fullName evidence="2">Uncharacterized protein</fullName>
    </submittedName>
</protein>
<reference evidence="3" key="1">
    <citation type="submission" date="2016-10" db="EMBL/GenBank/DDBJ databases">
        <authorList>
            <person name="Varghese N."/>
            <person name="Submissions S."/>
        </authorList>
    </citation>
    <scope>NUCLEOTIDE SEQUENCE [LARGE SCALE GENOMIC DNA]</scope>
    <source>
        <strain evidence="3">CGMCC 1.10789</strain>
    </source>
</reference>
<evidence type="ECO:0000313" key="3">
    <source>
        <dbReference type="Proteomes" id="UP000199328"/>
    </source>
</evidence>
<feature type="coiled-coil region" evidence="1">
    <location>
        <begin position="4"/>
        <end position="161"/>
    </location>
</feature>
<dbReference type="Proteomes" id="UP000199328">
    <property type="component" value="Unassembled WGS sequence"/>
</dbReference>
<dbReference type="AlphaFoldDB" id="A0A1G9CV89"/>
<keyword evidence="3" id="KW-1185">Reference proteome</keyword>
<proteinExistence type="predicted"/>
<evidence type="ECO:0000313" key="2">
    <source>
        <dbReference type="EMBL" id="SDK55547.1"/>
    </source>
</evidence>
<evidence type="ECO:0000256" key="1">
    <source>
        <dbReference type="SAM" id="Coils"/>
    </source>
</evidence>
<sequence>MSELSELERRLSEALDRIREGVERLTLAPLPAAPSEAAADEARGAAEEIASLREALEAERLANAQLEERLAAIRSRLEEKVEELSGEVEGLREQLEATHARNRHLKRRLEEVRAALARLREAASEGVTEPEQINRAMLAELESLRALREADRHELDALIAELKPLVEEAADA</sequence>
<dbReference type="EMBL" id="FNFV01000003">
    <property type="protein sequence ID" value="SDK55547.1"/>
    <property type="molecule type" value="Genomic_DNA"/>
</dbReference>
<keyword evidence="1" id="KW-0175">Coiled coil</keyword>
<gene>
    <name evidence="2" type="ORF">SAMN05216257_103241</name>
</gene>
<name>A0A1G9CV89_9RHOB</name>
<dbReference type="RefSeq" id="WP_092499934.1">
    <property type="nucleotide sequence ID" value="NZ_FNFV01000003.1"/>
</dbReference>
<accession>A0A1G9CV89</accession>
<organism evidence="2 3">
    <name type="scientific">Meinhardsimonia xiamenensis</name>
    <dbReference type="NCBI Taxonomy" id="990712"/>
    <lineage>
        <taxon>Bacteria</taxon>
        <taxon>Pseudomonadati</taxon>
        <taxon>Pseudomonadota</taxon>
        <taxon>Alphaproteobacteria</taxon>
        <taxon>Rhodobacterales</taxon>
        <taxon>Paracoccaceae</taxon>
        <taxon>Meinhardsimonia</taxon>
    </lineage>
</organism>